<evidence type="ECO:0000256" key="4">
    <source>
        <dbReference type="ARBA" id="ARBA00022840"/>
    </source>
</evidence>
<keyword evidence="7" id="KW-0378">Hydrolase</keyword>
<dbReference type="EMBL" id="LR797824">
    <property type="protein sequence ID" value="CAB4241673.1"/>
    <property type="molecule type" value="Genomic_DNA"/>
</dbReference>
<dbReference type="SMART" id="SM00994">
    <property type="entry name" value="zf-C4_ClpX"/>
    <property type="match status" value="1"/>
</dbReference>
<dbReference type="CDD" id="cd19497">
    <property type="entry name" value="RecA-like_ClpX"/>
    <property type="match status" value="1"/>
</dbReference>
<dbReference type="InterPro" id="IPR019489">
    <property type="entry name" value="Clp_ATPase_C"/>
</dbReference>
<dbReference type="GO" id="GO:0140662">
    <property type="term" value="F:ATP-dependent protein folding chaperone"/>
    <property type="evidence" value="ECO:0007669"/>
    <property type="project" value="InterPro"/>
</dbReference>
<dbReference type="SUPFAM" id="SSF52540">
    <property type="entry name" value="P-loop containing nucleoside triphosphate hydrolases"/>
    <property type="match status" value="1"/>
</dbReference>
<dbReference type="InterPro" id="IPR010603">
    <property type="entry name" value="Znf_CppX_C4"/>
</dbReference>
<dbReference type="GO" id="GO:0008233">
    <property type="term" value="F:peptidase activity"/>
    <property type="evidence" value="ECO:0007669"/>
    <property type="project" value="UniProtKB-KW"/>
</dbReference>
<organism evidence="7">
    <name type="scientific">uncultured Caudovirales phage</name>
    <dbReference type="NCBI Taxonomy" id="2100421"/>
    <lineage>
        <taxon>Viruses</taxon>
        <taxon>Duplodnaviria</taxon>
        <taxon>Heunggongvirae</taxon>
        <taxon>Uroviricota</taxon>
        <taxon>Caudoviricetes</taxon>
        <taxon>Peduoviridae</taxon>
        <taxon>Maltschvirus</taxon>
        <taxon>Maltschvirus maltsch</taxon>
    </lineage>
</organism>
<gene>
    <name evidence="7" type="ORF">UFOVP71_211</name>
</gene>
<dbReference type="InterPro" id="IPR038366">
    <property type="entry name" value="Znf_CppX_C4_sf"/>
</dbReference>
<dbReference type="PANTHER" id="PTHR48102:SF7">
    <property type="entry name" value="ATP-DEPENDENT CLP PROTEASE ATP-BINDING SUBUNIT CLPX-LIKE, MITOCHONDRIAL"/>
    <property type="match status" value="1"/>
</dbReference>
<dbReference type="NCBIfam" id="TIGR00382">
    <property type="entry name" value="clpX"/>
    <property type="match status" value="1"/>
</dbReference>
<dbReference type="SUPFAM" id="SSF57716">
    <property type="entry name" value="Glucocorticoid receptor-like (DNA-binding domain)"/>
    <property type="match status" value="1"/>
</dbReference>
<keyword evidence="7" id="KW-0645">Protease</keyword>
<keyword evidence="4" id="KW-0067">ATP-binding</keyword>
<protein>
    <submittedName>
        <fullName evidence="7">ClpX ATP-dependent protease Clp, ATPase subunit</fullName>
    </submittedName>
</protein>
<dbReference type="PANTHER" id="PTHR48102">
    <property type="entry name" value="ATP-DEPENDENT CLP PROTEASE ATP-BINDING SUBUNIT CLPX-LIKE, MITOCHONDRIAL-RELATED"/>
    <property type="match status" value="1"/>
</dbReference>
<dbReference type="PROSITE" id="PS51902">
    <property type="entry name" value="CLPX_ZB"/>
    <property type="match status" value="1"/>
</dbReference>
<dbReference type="InterPro" id="IPR004487">
    <property type="entry name" value="Clp_protease_ATP-bd_su_ClpX"/>
</dbReference>
<dbReference type="GO" id="GO:0046983">
    <property type="term" value="F:protein dimerization activity"/>
    <property type="evidence" value="ECO:0007669"/>
    <property type="project" value="InterPro"/>
</dbReference>
<dbReference type="GO" id="GO:0051603">
    <property type="term" value="P:proteolysis involved in protein catabolic process"/>
    <property type="evidence" value="ECO:0007669"/>
    <property type="project" value="TreeGrafter"/>
</dbReference>
<evidence type="ECO:0000256" key="5">
    <source>
        <dbReference type="ARBA" id="ARBA00023186"/>
    </source>
</evidence>
<dbReference type="Pfam" id="PF10431">
    <property type="entry name" value="ClpB_D2-small"/>
    <property type="match status" value="1"/>
</dbReference>
<keyword evidence="1" id="KW-0479">Metal-binding</keyword>
<dbReference type="InterPro" id="IPR050052">
    <property type="entry name" value="ATP-dep_Clp_protease_ClpX"/>
</dbReference>
<dbReference type="SMART" id="SM01086">
    <property type="entry name" value="ClpB_D2-small"/>
    <property type="match status" value="1"/>
</dbReference>
<dbReference type="InterPro" id="IPR027417">
    <property type="entry name" value="P-loop_NTPase"/>
</dbReference>
<evidence type="ECO:0000259" key="6">
    <source>
        <dbReference type="PROSITE" id="PS51902"/>
    </source>
</evidence>
<proteinExistence type="predicted"/>
<dbReference type="GO" id="GO:0005524">
    <property type="term" value="F:ATP binding"/>
    <property type="evidence" value="ECO:0007669"/>
    <property type="project" value="UniProtKB-KW"/>
</dbReference>
<dbReference type="Gene3D" id="3.40.50.300">
    <property type="entry name" value="P-loop containing nucleotide triphosphate hydrolases"/>
    <property type="match status" value="1"/>
</dbReference>
<evidence type="ECO:0000256" key="1">
    <source>
        <dbReference type="ARBA" id="ARBA00022723"/>
    </source>
</evidence>
<keyword evidence="5" id="KW-0143">Chaperone</keyword>
<dbReference type="GO" id="GO:0008270">
    <property type="term" value="F:zinc ion binding"/>
    <property type="evidence" value="ECO:0007669"/>
    <property type="project" value="InterPro"/>
</dbReference>
<dbReference type="GO" id="GO:0016887">
    <property type="term" value="F:ATP hydrolysis activity"/>
    <property type="evidence" value="ECO:0007669"/>
    <property type="project" value="InterPro"/>
</dbReference>
<dbReference type="Pfam" id="PF06689">
    <property type="entry name" value="zf-C4_ClpX"/>
    <property type="match status" value="1"/>
</dbReference>
<dbReference type="InterPro" id="IPR003593">
    <property type="entry name" value="AAA+_ATPase"/>
</dbReference>
<feature type="domain" description="ClpX-type ZB" evidence="6">
    <location>
        <begin position="1"/>
        <end position="50"/>
    </location>
</feature>
<sequence length="408" mass="44691">MDKVQSLSCSFCNKHRDAVKALIAGDKAYICNECIHLCLEAMTSDSKEEAVEFTDGTTPSEIKAYLDRYIIGQHLAKRSLSVAVRNHYKRLGQGSKDLIKKSNVLLIGPTGSGKTLLAKKLAEKLNVPFAMADATTLTESGYVGDDVESMIHRLLQSAGGDIKKAETGIIYIDEIDKKGRKSESASITRDVSGEGVQQALLKLIEGTECRVPQNGGRKHPGHDANVVNTKNILFILGGAFVGLDEQVKKRITGGAQIGFGAVVERADIKTDQWLAEVEPEDFVKFGMIPEFMGRIPVIAALDTLSADDLVKIMTEPDDSIEKEYKAVFALDRVELEFTPEARIAIVNLSIAKKTGARGLRNIIEQILLDIQFNLPELAQEGLSKVIITEQTVEDHVPVKIYKNLEEVA</sequence>
<reference evidence="7" key="1">
    <citation type="submission" date="2020-05" db="EMBL/GenBank/DDBJ databases">
        <authorList>
            <person name="Chiriac C."/>
            <person name="Salcher M."/>
            <person name="Ghai R."/>
            <person name="Kavagutti S V."/>
        </authorList>
    </citation>
    <scope>NUCLEOTIDE SEQUENCE</scope>
</reference>
<dbReference type="SMART" id="SM00382">
    <property type="entry name" value="AAA"/>
    <property type="match status" value="1"/>
</dbReference>
<dbReference type="Pfam" id="PF07724">
    <property type="entry name" value="AAA_2"/>
    <property type="match status" value="1"/>
</dbReference>
<dbReference type="GO" id="GO:0051082">
    <property type="term" value="F:unfolded protein binding"/>
    <property type="evidence" value="ECO:0007669"/>
    <property type="project" value="InterPro"/>
</dbReference>
<dbReference type="NCBIfam" id="NF003745">
    <property type="entry name" value="PRK05342.1"/>
    <property type="match status" value="1"/>
</dbReference>
<keyword evidence="3" id="KW-0862">Zinc</keyword>
<evidence type="ECO:0000313" key="7">
    <source>
        <dbReference type="EMBL" id="CAB4241673.1"/>
    </source>
</evidence>
<accession>A0A6J5TA53</accession>
<evidence type="ECO:0000256" key="2">
    <source>
        <dbReference type="ARBA" id="ARBA00022741"/>
    </source>
</evidence>
<dbReference type="InterPro" id="IPR059188">
    <property type="entry name" value="Znf_CLPX-like"/>
</dbReference>
<name>A0A6J5TA53_9CAUD</name>
<evidence type="ECO:0000256" key="3">
    <source>
        <dbReference type="ARBA" id="ARBA00022833"/>
    </source>
</evidence>
<dbReference type="Gene3D" id="1.10.8.60">
    <property type="match status" value="1"/>
</dbReference>
<dbReference type="GO" id="GO:0051301">
    <property type="term" value="P:cell division"/>
    <property type="evidence" value="ECO:0007669"/>
    <property type="project" value="TreeGrafter"/>
</dbReference>
<dbReference type="InterPro" id="IPR003959">
    <property type="entry name" value="ATPase_AAA_core"/>
</dbReference>
<dbReference type="Gene3D" id="6.20.220.10">
    <property type="entry name" value="ClpX chaperone, C4-type zinc finger domain"/>
    <property type="match status" value="1"/>
</dbReference>
<keyword evidence="2" id="KW-0547">Nucleotide-binding</keyword>